<dbReference type="AlphaFoldDB" id="A0A0L0FLS8"/>
<dbReference type="GeneID" id="25911058"/>
<organism evidence="5 6">
    <name type="scientific">Sphaeroforma arctica JP610</name>
    <dbReference type="NCBI Taxonomy" id="667725"/>
    <lineage>
        <taxon>Eukaryota</taxon>
        <taxon>Ichthyosporea</taxon>
        <taxon>Ichthyophonida</taxon>
        <taxon>Sphaeroforma</taxon>
    </lineage>
</organism>
<gene>
    <name evidence="5" type="ORF">SARC_10554</name>
</gene>
<proteinExistence type="predicted"/>
<sequence length="74" mass="8270">MQVTRQLTDWWLGIWASAPDATQEASYYLRMYVYLAVGNGLFTLARSFLFAAAGLVVARRLHDTLLVTVMGSTL</sequence>
<protein>
    <recommendedName>
        <fullName evidence="7">ABC transmembrane type-1 domain-containing protein</fullName>
    </recommendedName>
</protein>
<evidence type="ECO:0000256" key="2">
    <source>
        <dbReference type="ARBA" id="ARBA00022989"/>
    </source>
</evidence>
<name>A0A0L0FLS8_9EUKA</name>
<dbReference type="Proteomes" id="UP000054560">
    <property type="component" value="Unassembled WGS sequence"/>
</dbReference>
<dbReference type="GO" id="GO:0005524">
    <property type="term" value="F:ATP binding"/>
    <property type="evidence" value="ECO:0007669"/>
    <property type="project" value="InterPro"/>
</dbReference>
<accession>A0A0L0FLS8</accession>
<feature type="non-terminal residue" evidence="5">
    <location>
        <position position="74"/>
    </location>
</feature>
<keyword evidence="1 4" id="KW-0812">Transmembrane</keyword>
<feature type="transmembrane region" description="Helical" evidence="4">
    <location>
        <begin position="32"/>
        <end position="58"/>
    </location>
</feature>
<dbReference type="EMBL" id="KQ242891">
    <property type="protein sequence ID" value="KNC76973.1"/>
    <property type="molecule type" value="Genomic_DNA"/>
</dbReference>
<evidence type="ECO:0000313" key="5">
    <source>
        <dbReference type="EMBL" id="KNC76973.1"/>
    </source>
</evidence>
<evidence type="ECO:0000256" key="1">
    <source>
        <dbReference type="ARBA" id="ARBA00022692"/>
    </source>
</evidence>
<evidence type="ECO:0000256" key="4">
    <source>
        <dbReference type="SAM" id="Phobius"/>
    </source>
</evidence>
<keyword evidence="2 4" id="KW-1133">Transmembrane helix</keyword>
<evidence type="ECO:0000256" key="3">
    <source>
        <dbReference type="ARBA" id="ARBA00023136"/>
    </source>
</evidence>
<dbReference type="RefSeq" id="XP_014150875.1">
    <property type="nucleotide sequence ID" value="XM_014295400.1"/>
</dbReference>
<keyword evidence="6" id="KW-1185">Reference proteome</keyword>
<dbReference type="GO" id="GO:0016020">
    <property type="term" value="C:membrane"/>
    <property type="evidence" value="ECO:0007669"/>
    <property type="project" value="InterPro"/>
</dbReference>
<dbReference type="InterPro" id="IPR036640">
    <property type="entry name" value="ABC1_TM_sf"/>
</dbReference>
<reference evidence="5 6" key="1">
    <citation type="submission" date="2011-02" db="EMBL/GenBank/DDBJ databases">
        <title>The Genome Sequence of Sphaeroforma arctica JP610.</title>
        <authorList>
            <consortium name="The Broad Institute Genome Sequencing Platform"/>
            <person name="Russ C."/>
            <person name="Cuomo C."/>
            <person name="Young S.K."/>
            <person name="Zeng Q."/>
            <person name="Gargeya S."/>
            <person name="Alvarado L."/>
            <person name="Berlin A."/>
            <person name="Chapman S.B."/>
            <person name="Chen Z."/>
            <person name="Freedman E."/>
            <person name="Gellesch M."/>
            <person name="Goldberg J."/>
            <person name="Griggs A."/>
            <person name="Gujja S."/>
            <person name="Heilman E."/>
            <person name="Heiman D."/>
            <person name="Howarth C."/>
            <person name="Mehta T."/>
            <person name="Neiman D."/>
            <person name="Pearson M."/>
            <person name="Roberts A."/>
            <person name="Saif S."/>
            <person name="Shea T."/>
            <person name="Shenoy N."/>
            <person name="Sisk P."/>
            <person name="Stolte C."/>
            <person name="Sykes S."/>
            <person name="White J."/>
            <person name="Yandava C."/>
            <person name="Burger G."/>
            <person name="Gray M.W."/>
            <person name="Holland P.W.H."/>
            <person name="King N."/>
            <person name="Lang F.B.F."/>
            <person name="Roger A.J."/>
            <person name="Ruiz-Trillo I."/>
            <person name="Haas B."/>
            <person name="Nusbaum C."/>
            <person name="Birren B."/>
        </authorList>
    </citation>
    <scope>NUCLEOTIDE SEQUENCE [LARGE SCALE GENOMIC DNA]</scope>
    <source>
        <strain evidence="5 6">JP610</strain>
    </source>
</reference>
<evidence type="ECO:0000313" key="6">
    <source>
        <dbReference type="Proteomes" id="UP000054560"/>
    </source>
</evidence>
<evidence type="ECO:0008006" key="7">
    <source>
        <dbReference type="Google" id="ProtNLM"/>
    </source>
</evidence>
<dbReference type="Gene3D" id="1.20.1560.10">
    <property type="entry name" value="ABC transporter type 1, transmembrane domain"/>
    <property type="match status" value="1"/>
</dbReference>
<keyword evidence="3 4" id="KW-0472">Membrane</keyword>
<dbReference type="STRING" id="667725.A0A0L0FLS8"/>